<reference evidence="1 2" key="1">
    <citation type="submission" date="2019-09" db="EMBL/GenBank/DDBJ databases">
        <title>Commensal-derived Metabolites Govern Vibrio cholerae Pathogenesis in Host.</title>
        <authorList>
            <person name="Yoon S.S."/>
            <person name="Yoon M.Y."/>
        </authorList>
    </citation>
    <scope>NUCLEOTIDE SEQUENCE [LARGE SCALE GENOMIC DNA]</scope>
    <source>
        <strain evidence="1 2">VIC01</strain>
    </source>
</reference>
<dbReference type="EMBL" id="CP043529">
    <property type="protein sequence ID" value="QEW37748.1"/>
    <property type="molecule type" value="Genomic_DNA"/>
</dbReference>
<evidence type="ECO:0000313" key="1">
    <source>
        <dbReference type="EMBL" id="QEW37748.1"/>
    </source>
</evidence>
<proteinExistence type="predicted"/>
<gene>
    <name evidence="1" type="ORF">VIC01_03341</name>
</gene>
<sequence>MKNKETLCSSCYLDAAYWLAFLIIHLTTRIEPIEYDTNMNKLFIPFMVIVCLLLTACDKDDALPGRPMMWSYEILTPDNVKFLDSSTEDPPKYSFKANSKEGNIIMTCENFNALNPISGNSYTYDCGWATLRIEANQVKIHFPPSVSDAPDAYEEIRISANDGERTAYTTICLSRIFKDNGQPDPEPEALPEEAKFKMIMTEFTPLMHIESLLPSPLDLITFRITDINGHYMPTVFPKFTNYYDSIVWSADHFPHTFKIYEHNVTAEGEEKILSKQWSSHFFKSGTVKSRLKGYRHGKVEYETSLNTTLYNRDFLGLEWGTIVLQNPQNLTAYCLLDRDFEYQVYDIVAKNDAPYSQIIPVNHKSLSDADFPPTTEKAIKTLMENNFGKGQDAKEKENLFKCLPEKGVKAELYWENPTTHMLMLHQLSDGTDELVQERYYLHIEPK</sequence>
<organism evidence="1 2">
    <name type="scientific">Phocaeicola vulgatus</name>
    <name type="common">Bacteroides vulgatus</name>
    <dbReference type="NCBI Taxonomy" id="821"/>
    <lineage>
        <taxon>Bacteria</taxon>
        <taxon>Pseudomonadati</taxon>
        <taxon>Bacteroidota</taxon>
        <taxon>Bacteroidia</taxon>
        <taxon>Bacteroidales</taxon>
        <taxon>Bacteroidaceae</taxon>
        <taxon>Phocaeicola</taxon>
    </lineage>
</organism>
<dbReference type="Proteomes" id="UP000326091">
    <property type="component" value="Chromosome"/>
</dbReference>
<protein>
    <submittedName>
        <fullName evidence="1">Uncharacterized protein</fullName>
    </submittedName>
</protein>
<accession>A0A5P3AY38</accession>
<dbReference type="AlphaFoldDB" id="A0A5P3AY38"/>
<evidence type="ECO:0000313" key="2">
    <source>
        <dbReference type="Proteomes" id="UP000326091"/>
    </source>
</evidence>
<name>A0A5P3AY38_PHOVU</name>